<keyword evidence="3 5" id="KW-1133">Transmembrane helix</keyword>
<evidence type="ECO:0008006" key="7">
    <source>
        <dbReference type="Google" id="ProtNLM"/>
    </source>
</evidence>
<dbReference type="SUPFAM" id="SSF51306">
    <property type="entry name" value="LexA/Signal peptidase"/>
    <property type="match status" value="1"/>
</dbReference>
<dbReference type="InterPro" id="IPR001733">
    <property type="entry name" value="Peptidase_S26B"/>
</dbReference>
<organism evidence="6">
    <name type="scientific">marine sediment metagenome</name>
    <dbReference type="NCBI Taxonomy" id="412755"/>
    <lineage>
        <taxon>unclassified sequences</taxon>
        <taxon>metagenomes</taxon>
        <taxon>ecological metagenomes</taxon>
    </lineage>
</organism>
<proteinExistence type="predicted"/>
<dbReference type="PANTHER" id="PTHR10806:SF6">
    <property type="entry name" value="SIGNAL PEPTIDASE COMPLEX CATALYTIC SUBUNIT SEC11"/>
    <property type="match status" value="1"/>
</dbReference>
<dbReference type="GO" id="GO:0004252">
    <property type="term" value="F:serine-type endopeptidase activity"/>
    <property type="evidence" value="ECO:0007669"/>
    <property type="project" value="InterPro"/>
</dbReference>
<dbReference type="PRINTS" id="PR00728">
    <property type="entry name" value="SIGNALPTASE"/>
</dbReference>
<evidence type="ECO:0000256" key="1">
    <source>
        <dbReference type="ARBA" id="ARBA00004370"/>
    </source>
</evidence>
<reference evidence="6" key="1">
    <citation type="journal article" date="2015" name="Nature">
        <title>Complex archaea that bridge the gap between prokaryotes and eukaryotes.</title>
        <authorList>
            <person name="Spang A."/>
            <person name="Saw J.H."/>
            <person name="Jorgensen S.L."/>
            <person name="Zaremba-Niedzwiedzka K."/>
            <person name="Martijn J."/>
            <person name="Lind A.E."/>
            <person name="van Eijk R."/>
            <person name="Schleper C."/>
            <person name="Guy L."/>
            <person name="Ettema T.J."/>
        </authorList>
    </citation>
    <scope>NUCLEOTIDE SEQUENCE</scope>
</reference>
<evidence type="ECO:0000256" key="4">
    <source>
        <dbReference type="ARBA" id="ARBA00023136"/>
    </source>
</evidence>
<dbReference type="CDD" id="cd06530">
    <property type="entry name" value="S26_SPase_I"/>
    <property type="match status" value="1"/>
</dbReference>
<accession>A0A0F9Q1C3</accession>
<feature type="transmembrane region" description="Helical" evidence="5">
    <location>
        <begin position="187"/>
        <end position="208"/>
    </location>
</feature>
<dbReference type="PANTHER" id="PTHR10806">
    <property type="entry name" value="SIGNAL PEPTIDASE COMPLEX CATALYTIC SUBUNIT SEC11"/>
    <property type="match status" value="1"/>
</dbReference>
<dbReference type="AlphaFoldDB" id="A0A0F9Q1C3"/>
<feature type="transmembrane region" description="Helical" evidence="5">
    <location>
        <begin position="39"/>
        <end position="60"/>
    </location>
</feature>
<comment type="caution">
    <text evidence="6">The sequence shown here is derived from an EMBL/GenBank/DDBJ whole genome shotgun (WGS) entry which is preliminary data.</text>
</comment>
<evidence type="ECO:0000256" key="5">
    <source>
        <dbReference type="SAM" id="Phobius"/>
    </source>
</evidence>
<keyword evidence="2 5" id="KW-0812">Transmembrane</keyword>
<dbReference type="NCBIfam" id="TIGR02228">
    <property type="entry name" value="sigpep_I_arch"/>
    <property type="match status" value="1"/>
</dbReference>
<dbReference type="GO" id="GO:0006465">
    <property type="term" value="P:signal peptide processing"/>
    <property type="evidence" value="ECO:0007669"/>
    <property type="project" value="InterPro"/>
</dbReference>
<evidence type="ECO:0000256" key="3">
    <source>
        <dbReference type="ARBA" id="ARBA00022989"/>
    </source>
</evidence>
<protein>
    <recommendedName>
        <fullName evidence="7">Peptidase S26 domain-containing protein</fullName>
    </recommendedName>
</protein>
<dbReference type="GO" id="GO:0016020">
    <property type="term" value="C:membrane"/>
    <property type="evidence" value="ECO:0007669"/>
    <property type="project" value="UniProtKB-SubCell"/>
</dbReference>
<gene>
    <name evidence="6" type="ORF">LCGC14_1070710</name>
</gene>
<comment type="subcellular location">
    <subcellularLocation>
        <location evidence="1">Membrane</location>
    </subcellularLocation>
</comment>
<evidence type="ECO:0000313" key="6">
    <source>
        <dbReference type="EMBL" id="KKN07086.1"/>
    </source>
</evidence>
<dbReference type="InterPro" id="IPR036286">
    <property type="entry name" value="LexA/Signal_pep-like_sf"/>
</dbReference>
<dbReference type="EMBL" id="LAZR01004608">
    <property type="protein sequence ID" value="KKN07086.1"/>
    <property type="molecule type" value="Genomic_DNA"/>
</dbReference>
<sequence length="252" mass="28678">MINLDHKTPDLFVMEEKYLKKPFNKKRLKSREPSPKRKIIIAIVLIIFAFSGSFLIYFILQVALDTKTPMVVVVSGSMEPKIYKGDLLFLKGKDPAKIKNGTIDGKEGDIIVFDARGLPGWTHAPSEPIVHRVISKKYDNGWFFFTKGDANPTHDEDWVPESRILGVVGGRIPYIGWVKILLTDSGLLIPLLVIVSALLIISIIWDIVKKDENSEKSKTKRSDQLVYGKKIEQDEDVEEIEFDFTKQDKSKF</sequence>
<dbReference type="InterPro" id="IPR019533">
    <property type="entry name" value="Peptidase_S26"/>
</dbReference>
<keyword evidence="4 5" id="KW-0472">Membrane</keyword>
<name>A0A0F9Q1C3_9ZZZZ</name>
<evidence type="ECO:0000256" key="2">
    <source>
        <dbReference type="ARBA" id="ARBA00022692"/>
    </source>
</evidence>
<dbReference type="Gene3D" id="2.10.109.10">
    <property type="entry name" value="Umud Fragment, subunit A"/>
    <property type="match status" value="1"/>
</dbReference>